<comment type="similarity">
    <text evidence="1 4">Belongs to the FGGY kinase family.</text>
</comment>
<dbReference type="Pfam" id="PF02782">
    <property type="entry name" value="FGGY_C"/>
    <property type="match status" value="1"/>
</dbReference>
<evidence type="ECO:0000259" key="6">
    <source>
        <dbReference type="Pfam" id="PF02782"/>
    </source>
</evidence>
<dbReference type="InterPro" id="IPR000577">
    <property type="entry name" value="Carb_kinase_FGGY"/>
</dbReference>
<dbReference type="InterPro" id="IPR050406">
    <property type="entry name" value="FGGY_Carb_Kinase"/>
</dbReference>
<dbReference type="Gene3D" id="3.30.420.40">
    <property type="match status" value="2"/>
</dbReference>
<dbReference type="EMBL" id="FOCQ01000010">
    <property type="protein sequence ID" value="SEN40461.1"/>
    <property type="molecule type" value="Genomic_DNA"/>
</dbReference>
<dbReference type="InterPro" id="IPR018484">
    <property type="entry name" value="FGGY_N"/>
</dbReference>
<dbReference type="STRING" id="1173111.SAMN05444955_110150"/>
<accession>A0A1H8G8K0</accession>
<dbReference type="Proteomes" id="UP000199695">
    <property type="component" value="Unassembled WGS sequence"/>
</dbReference>
<dbReference type="Pfam" id="PF00370">
    <property type="entry name" value="FGGY_N"/>
    <property type="match status" value="1"/>
</dbReference>
<dbReference type="GO" id="GO:0016301">
    <property type="term" value="F:kinase activity"/>
    <property type="evidence" value="ECO:0007669"/>
    <property type="project" value="UniProtKB-KW"/>
</dbReference>
<evidence type="ECO:0000256" key="2">
    <source>
        <dbReference type="ARBA" id="ARBA00022679"/>
    </source>
</evidence>
<dbReference type="InterPro" id="IPR018483">
    <property type="entry name" value="Carb_kinase_FGGY_CS"/>
</dbReference>
<dbReference type="AlphaFoldDB" id="A0A1H8G8K0"/>
<dbReference type="InterPro" id="IPR043129">
    <property type="entry name" value="ATPase_NBD"/>
</dbReference>
<dbReference type="GO" id="GO:0016773">
    <property type="term" value="F:phosphotransferase activity, alcohol group as acceptor"/>
    <property type="evidence" value="ECO:0007669"/>
    <property type="project" value="InterPro"/>
</dbReference>
<dbReference type="PIRSF" id="PIRSF000538">
    <property type="entry name" value="GlpK"/>
    <property type="match status" value="1"/>
</dbReference>
<evidence type="ECO:0000259" key="5">
    <source>
        <dbReference type="Pfam" id="PF00370"/>
    </source>
</evidence>
<dbReference type="PROSITE" id="PS00445">
    <property type="entry name" value="FGGY_KINASES_2"/>
    <property type="match status" value="1"/>
</dbReference>
<dbReference type="PANTHER" id="PTHR43095:SF3">
    <property type="entry name" value="L-XYLULOSE_3-KETO-L-GULONATE KINASE"/>
    <property type="match status" value="1"/>
</dbReference>
<keyword evidence="2 4" id="KW-0808">Transferase</keyword>
<feature type="domain" description="Carbohydrate kinase FGGY N-terminal" evidence="5">
    <location>
        <begin position="4"/>
        <end position="239"/>
    </location>
</feature>
<protein>
    <submittedName>
        <fullName evidence="7">Xylulokinase</fullName>
    </submittedName>
</protein>
<dbReference type="OrthoDB" id="9805576at2"/>
<evidence type="ECO:0000256" key="3">
    <source>
        <dbReference type="ARBA" id="ARBA00022777"/>
    </source>
</evidence>
<dbReference type="CDD" id="cd07773">
    <property type="entry name" value="ASKHA_NBD_FGGY_FK"/>
    <property type="match status" value="1"/>
</dbReference>
<dbReference type="SUPFAM" id="SSF53067">
    <property type="entry name" value="Actin-like ATPase domain"/>
    <property type="match status" value="2"/>
</dbReference>
<keyword evidence="3 4" id="KW-0418">Kinase</keyword>
<name>A0A1H8G8K0_9BACL</name>
<dbReference type="PANTHER" id="PTHR43095">
    <property type="entry name" value="SUGAR KINASE"/>
    <property type="match status" value="1"/>
</dbReference>
<gene>
    <name evidence="7" type="ORF">SAMN05444955_110150</name>
</gene>
<sequence>MNLLAIDIGTTHAKAGWFGADGRTGKTAVRKTTAHVNQKGETYFDPEELWGSVASAIREVLANGETVAAVGIASMAETGLLIDRRTGKPRSFMIPWFDRRSLPQAEQIAREDPALSRFSKTGLHPSFKYGLTKILWLKEQDPQITFGAVWLSAADYIAYRLTGVLATDYTLAARTYAFRIDEKSWDESWIRHFGLKTDLFPEAVASGQKIGETRECGQLGLADGIPVAIAGHDHVCAALAVGAVRPQVVFDSIGTAETLMGIMPEQALGAREYKSGLSYGIHVLPGYGFWMGGCSASGGSVEWMRAQLGEEPLSYEQVIDLLGQATPGPTGIFYYPYLAGSGAPHPNPGALGALLGLRAHHTRSDLLKAILEGTAYEMESIRRTAERVTGTSIRELIAVGGGTKNRHWMQIKADISGCELYLPQLAEATLLGAAMTAGIGCGIYRGVEEASILSRSQQTEKLSPNPDHHAAYRRLFEQGYVLAGEWVRRME</sequence>
<keyword evidence="8" id="KW-1185">Reference proteome</keyword>
<evidence type="ECO:0000256" key="1">
    <source>
        <dbReference type="ARBA" id="ARBA00009156"/>
    </source>
</evidence>
<proteinExistence type="inferred from homology"/>
<organism evidence="7 8">
    <name type="scientific">Lihuaxuella thermophila</name>
    <dbReference type="NCBI Taxonomy" id="1173111"/>
    <lineage>
        <taxon>Bacteria</taxon>
        <taxon>Bacillati</taxon>
        <taxon>Bacillota</taxon>
        <taxon>Bacilli</taxon>
        <taxon>Bacillales</taxon>
        <taxon>Thermoactinomycetaceae</taxon>
        <taxon>Lihuaxuella</taxon>
    </lineage>
</organism>
<dbReference type="RefSeq" id="WP_089969752.1">
    <property type="nucleotide sequence ID" value="NZ_FOCQ01000010.1"/>
</dbReference>
<reference evidence="7 8" key="1">
    <citation type="submission" date="2016-10" db="EMBL/GenBank/DDBJ databases">
        <authorList>
            <person name="de Groot N.N."/>
        </authorList>
    </citation>
    <scope>NUCLEOTIDE SEQUENCE [LARGE SCALE GENOMIC DNA]</scope>
    <source>
        <strain evidence="7 8">DSM 46701</strain>
    </source>
</reference>
<evidence type="ECO:0000256" key="4">
    <source>
        <dbReference type="RuleBase" id="RU003733"/>
    </source>
</evidence>
<evidence type="ECO:0000313" key="7">
    <source>
        <dbReference type="EMBL" id="SEN40461.1"/>
    </source>
</evidence>
<feature type="domain" description="Carbohydrate kinase FGGY C-terminal" evidence="6">
    <location>
        <begin position="252"/>
        <end position="439"/>
    </location>
</feature>
<dbReference type="InterPro" id="IPR018485">
    <property type="entry name" value="FGGY_C"/>
</dbReference>
<dbReference type="GO" id="GO:0005975">
    <property type="term" value="P:carbohydrate metabolic process"/>
    <property type="evidence" value="ECO:0007669"/>
    <property type="project" value="InterPro"/>
</dbReference>
<evidence type="ECO:0000313" key="8">
    <source>
        <dbReference type="Proteomes" id="UP000199695"/>
    </source>
</evidence>